<sequence length="41" mass="4485">MQAFLPRAFIRRSATFAAIAPRQGLILVNASSPKRAEDLLS</sequence>
<reference evidence="1 2" key="1">
    <citation type="submission" date="2018-08" db="EMBL/GenBank/DDBJ databases">
        <title>Recombination of ecologically and evolutionarily significant loci maintains genetic cohesion in the Pseudomonas syringae species complex.</title>
        <authorList>
            <person name="Dillon M."/>
            <person name="Thakur S."/>
            <person name="Almeida R.N.D."/>
            <person name="Weir B.S."/>
            <person name="Guttman D.S."/>
        </authorList>
    </citation>
    <scope>NUCLEOTIDE SEQUENCE [LARGE SCALE GENOMIC DNA]</scope>
    <source>
        <strain evidence="1 2">88_10</strain>
    </source>
</reference>
<dbReference type="Pfam" id="PF04381">
    <property type="entry name" value="RdgC"/>
    <property type="match status" value="1"/>
</dbReference>
<protein>
    <submittedName>
        <fullName evidence="1">Recombination-associated protein RdgC</fullName>
    </submittedName>
</protein>
<accession>A0A3M3B6X4</accession>
<name>A0A3M3B6X4_PSEYM</name>
<proteinExistence type="predicted"/>
<evidence type="ECO:0000313" key="2">
    <source>
        <dbReference type="Proteomes" id="UP000282378"/>
    </source>
</evidence>
<feature type="non-terminal residue" evidence="1">
    <location>
        <position position="41"/>
    </location>
</feature>
<evidence type="ECO:0000313" key="1">
    <source>
        <dbReference type="EMBL" id="RMM08483.1"/>
    </source>
</evidence>
<dbReference type="InterPro" id="IPR007476">
    <property type="entry name" value="RdgC"/>
</dbReference>
<organism evidence="1 2">
    <name type="scientific">Pseudomonas syringae pv. maculicola</name>
    <dbReference type="NCBI Taxonomy" id="59511"/>
    <lineage>
        <taxon>Bacteria</taxon>
        <taxon>Pseudomonadati</taxon>
        <taxon>Pseudomonadota</taxon>
        <taxon>Gammaproteobacteria</taxon>
        <taxon>Pseudomonadales</taxon>
        <taxon>Pseudomonadaceae</taxon>
        <taxon>Pseudomonas</taxon>
    </lineage>
</organism>
<comment type="caution">
    <text evidence="1">The sequence shown here is derived from an EMBL/GenBank/DDBJ whole genome shotgun (WGS) entry which is preliminary data.</text>
</comment>
<dbReference type="EMBL" id="RBNL01000122">
    <property type="protein sequence ID" value="RMM08483.1"/>
    <property type="molecule type" value="Genomic_DNA"/>
</dbReference>
<gene>
    <name evidence="1" type="ORF">APX70_07777</name>
</gene>
<dbReference type="Proteomes" id="UP000282378">
    <property type="component" value="Unassembled WGS sequence"/>
</dbReference>
<dbReference type="AlphaFoldDB" id="A0A3M3B6X4"/>
<dbReference type="GO" id="GO:0006310">
    <property type="term" value="P:DNA recombination"/>
    <property type="evidence" value="ECO:0007669"/>
    <property type="project" value="InterPro"/>
</dbReference>